<feature type="transmembrane region" description="Helical" evidence="1">
    <location>
        <begin position="123"/>
        <end position="143"/>
    </location>
</feature>
<name>A0A2N9IG25_FAGSY</name>
<evidence type="ECO:0008006" key="3">
    <source>
        <dbReference type="Google" id="ProtNLM"/>
    </source>
</evidence>
<keyword evidence="1" id="KW-0812">Transmembrane</keyword>
<feature type="transmembrane region" description="Helical" evidence="1">
    <location>
        <begin position="49"/>
        <end position="73"/>
    </location>
</feature>
<evidence type="ECO:0000313" key="2">
    <source>
        <dbReference type="EMBL" id="SPD22979.1"/>
    </source>
</evidence>
<protein>
    <recommendedName>
        <fullName evidence="3">Reverse transcriptase domain-containing protein</fullName>
    </recommendedName>
</protein>
<sequence length="235" mass="26527">MEVISRMLRKMEEEEGIIQGFSAGLQVNMAKSEMVPISEVGNISGLADILCFCIGTLPLTYLGSVGQMALALWGGGKPSMAPCCGGKVWHRVWWVAIEYYPRGSWMWSLEGYSLRRGGLLPSILSWWLGGVTGFGLVAWGRILTCDNLMLRGYSMADWCLLAGRVVDLLFGWRNWFGKHDLGVWNLVPSCLMWTLWTERNRRTFEDKTSSMDQLKGAFVNSLFDWARVWGLTQKP</sequence>
<proteinExistence type="predicted"/>
<dbReference type="AlphaFoldDB" id="A0A2N9IG25"/>
<organism evidence="2">
    <name type="scientific">Fagus sylvatica</name>
    <name type="common">Beechnut</name>
    <dbReference type="NCBI Taxonomy" id="28930"/>
    <lineage>
        <taxon>Eukaryota</taxon>
        <taxon>Viridiplantae</taxon>
        <taxon>Streptophyta</taxon>
        <taxon>Embryophyta</taxon>
        <taxon>Tracheophyta</taxon>
        <taxon>Spermatophyta</taxon>
        <taxon>Magnoliopsida</taxon>
        <taxon>eudicotyledons</taxon>
        <taxon>Gunneridae</taxon>
        <taxon>Pentapetalae</taxon>
        <taxon>rosids</taxon>
        <taxon>fabids</taxon>
        <taxon>Fagales</taxon>
        <taxon>Fagaceae</taxon>
        <taxon>Fagus</taxon>
    </lineage>
</organism>
<keyword evidence="1" id="KW-0472">Membrane</keyword>
<evidence type="ECO:0000256" key="1">
    <source>
        <dbReference type="SAM" id="Phobius"/>
    </source>
</evidence>
<dbReference type="EMBL" id="OIVN01005556">
    <property type="protein sequence ID" value="SPD22979.1"/>
    <property type="molecule type" value="Genomic_DNA"/>
</dbReference>
<reference evidence="2" key="1">
    <citation type="submission" date="2018-02" db="EMBL/GenBank/DDBJ databases">
        <authorList>
            <person name="Cohen D.B."/>
            <person name="Kent A.D."/>
        </authorList>
    </citation>
    <scope>NUCLEOTIDE SEQUENCE</scope>
</reference>
<gene>
    <name evidence="2" type="ORF">FSB_LOCUS50861</name>
</gene>
<accession>A0A2N9IG25</accession>
<keyword evidence="1" id="KW-1133">Transmembrane helix</keyword>